<evidence type="ECO:0000256" key="4">
    <source>
        <dbReference type="ARBA" id="ARBA00023239"/>
    </source>
</evidence>
<comment type="cofactor">
    <cofactor evidence="1">
        <name>a divalent metal cation</name>
        <dbReference type="ChEBI" id="CHEBI:60240"/>
    </cofactor>
</comment>
<dbReference type="Pfam" id="PF03328">
    <property type="entry name" value="HpcH_HpaI"/>
    <property type="match status" value="1"/>
</dbReference>
<dbReference type="Proteomes" id="UP000198417">
    <property type="component" value="Unassembled WGS sequence"/>
</dbReference>
<gene>
    <name evidence="9" type="ORF">SAMN06265370_114128</name>
</gene>
<keyword evidence="3" id="KW-0479">Metal-binding</keyword>
<dbReference type="GO" id="GO:0005737">
    <property type="term" value="C:cytoplasm"/>
    <property type="evidence" value="ECO:0007669"/>
    <property type="project" value="UniProtKB-ARBA"/>
</dbReference>
<evidence type="ECO:0000313" key="9">
    <source>
        <dbReference type="EMBL" id="SNR66217.1"/>
    </source>
</evidence>
<evidence type="ECO:0000256" key="2">
    <source>
        <dbReference type="ARBA" id="ARBA00005568"/>
    </source>
</evidence>
<dbReference type="EMBL" id="FZNN01000014">
    <property type="protein sequence ID" value="SNR66217.1"/>
    <property type="molecule type" value="Genomic_DNA"/>
</dbReference>
<dbReference type="SUPFAM" id="SSF51621">
    <property type="entry name" value="Phosphoenolpyruvate/pyruvate domain"/>
    <property type="match status" value="1"/>
</dbReference>
<evidence type="ECO:0000256" key="6">
    <source>
        <dbReference type="ARBA" id="ARBA00045074"/>
    </source>
</evidence>
<dbReference type="InterPro" id="IPR050251">
    <property type="entry name" value="HpcH-HpaI_aldolase"/>
</dbReference>
<evidence type="ECO:0000256" key="7">
    <source>
        <dbReference type="ARBA" id="ARBA00068169"/>
    </source>
</evidence>
<dbReference type="Gene3D" id="3.20.20.60">
    <property type="entry name" value="Phosphoenolpyruvate-binding domains"/>
    <property type="match status" value="1"/>
</dbReference>
<reference evidence="9 10" key="1">
    <citation type="submission" date="2017-06" db="EMBL/GenBank/DDBJ databases">
        <authorList>
            <person name="Kim H.J."/>
            <person name="Triplett B.A."/>
        </authorList>
    </citation>
    <scope>NUCLEOTIDE SEQUENCE [LARGE SCALE GENOMIC DNA]</scope>
    <source>
        <strain evidence="9 10">DSM 29052</strain>
    </source>
</reference>
<dbReference type="FunFam" id="3.20.20.60:FF:000004">
    <property type="entry name" value="5-keto-4-deoxy-D-glucarate aldolase"/>
    <property type="match status" value="1"/>
</dbReference>
<comment type="catalytic activity">
    <reaction evidence="6">
        <text>D-glyceraldehyde + pyruvate = 2-dehydro-3-deoxy-L-galactonate</text>
        <dbReference type="Rhea" id="RHEA:80055"/>
        <dbReference type="ChEBI" id="CHEBI:15361"/>
        <dbReference type="ChEBI" id="CHEBI:17378"/>
        <dbReference type="ChEBI" id="CHEBI:75545"/>
    </reaction>
</comment>
<dbReference type="InterPro" id="IPR040442">
    <property type="entry name" value="Pyrv_kinase-like_dom_sf"/>
</dbReference>
<dbReference type="InterPro" id="IPR005000">
    <property type="entry name" value="Aldolase/citrate-lyase_domain"/>
</dbReference>
<evidence type="ECO:0000313" key="10">
    <source>
        <dbReference type="Proteomes" id="UP000198417"/>
    </source>
</evidence>
<dbReference type="PANTHER" id="PTHR30502">
    <property type="entry name" value="2-KETO-3-DEOXY-L-RHAMNONATE ALDOLASE"/>
    <property type="match status" value="1"/>
</dbReference>
<organism evidence="9 10">
    <name type="scientific">Puniceibacterium sediminis</name>
    <dbReference type="NCBI Taxonomy" id="1608407"/>
    <lineage>
        <taxon>Bacteria</taxon>
        <taxon>Pseudomonadati</taxon>
        <taxon>Pseudomonadota</taxon>
        <taxon>Alphaproteobacteria</taxon>
        <taxon>Rhodobacterales</taxon>
        <taxon>Paracoccaceae</taxon>
        <taxon>Puniceibacterium</taxon>
    </lineage>
</organism>
<keyword evidence="10" id="KW-1185">Reference proteome</keyword>
<keyword evidence="5" id="KW-0670">Pyruvate</keyword>
<protein>
    <recommendedName>
        <fullName evidence="7">Hydroxypyruvate/pyruvate aldolase</fullName>
    </recommendedName>
</protein>
<evidence type="ECO:0000256" key="3">
    <source>
        <dbReference type="ARBA" id="ARBA00022723"/>
    </source>
</evidence>
<dbReference type="GO" id="GO:0046872">
    <property type="term" value="F:metal ion binding"/>
    <property type="evidence" value="ECO:0007669"/>
    <property type="project" value="UniProtKB-KW"/>
</dbReference>
<sequence>MAAPLNRFKASLAKGERSIGCWMGLCDPYLAEATARAGFDWVLIDGEHAPNDLAAIARQLQVLDPHTSPIVRLPMGEPWLIKQVLDAGAQTLLIPMVNSAEEARALVRAMRYPPEGIRGMGYALGRASHFGTVEDYAATANDQMCLIVQVETRAGLDALDDILAVEGVDAVFVGPADLAADMGHTTSPNAREMQTVVAETLRRIAASDKAAGIIDFSDDALAQHFDNGAQFVAVGADVVFLARGLRALATKWQDHIAGS</sequence>
<dbReference type="AlphaFoldDB" id="A0A238Y523"/>
<evidence type="ECO:0000256" key="1">
    <source>
        <dbReference type="ARBA" id="ARBA00001968"/>
    </source>
</evidence>
<dbReference type="PANTHER" id="PTHR30502:SF0">
    <property type="entry name" value="PHOSPHOENOLPYRUVATE CARBOXYLASE FAMILY PROTEIN"/>
    <property type="match status" value="1"/>
</dbReference>
<keyword evidence="4" id="KW-0456">Lyase</keyword>
<name>A0A238Y523_9RHOB</name>
<dbReference type="OrthoDB" id="9802624at2"/>
<feature type="domain" description="HpcH/HpaI aldolase/citrate lyase" evidence="8">
    <location>
        <begin position="19"/>
        <end position="239"/>
    </location>
</feature>
<accession>A0A238Y523</accession>
<comment type="similarity">
    <text evidence="2">Belongs to the HpcH/HpaI aldolase family.</text>
</comment>
<dbReference type="RefSeq" id="WP_089272000.1">
    <property type="nucleotide sequence ID" value="NZ_FZNN01000014.1"/>
</dbReference>
<evidence type="ECO:0000259" key="8">
    <source>
        <dbReference type="Pfam" id="PF03328"/>
    </source>
</evidence>
<evidence type="ECO:0000256" key="5">
    <source>
        <dbReference type="ARBA" id="ARBA00023317"/>
    </source>
</evidence>
<dbReference type="GO" id="GO:0016832">
    <property type="term" value="F:aldehyde-lyase activity"/>
    <property type="evidence" value="ECO:0007669"/>
    <property type="project" value="TreeGrafter"/>
</dbReference>
<proteinExistence type="inferred from homology"/>
<dbReference type="InterPro" id="IPR015813">
    <property type="entry name" value="Pyrv/PenolPyrv_kinase-like_dom"/>
</dbReference>